<dbReference type="Gene3D" id="3.30.70.330">
    <property type="match status" value="1"/>
</dbReference>
<dbReference type="InterPro" id="IPR034353">
    <property type="entry name" value="ABT1/ESF2_RRM"/>
</dbReference>
<dbReference type="GO" id="GO:0000480">
    <property type="term" value="P:endonucleolytic cleavage in 5'-ETS of tricistronic rRNA transcript (SSU-rRNA, 5.8S rRNA, LSU-rRNA)"/>
    <property type="evidence" value="ECO:0007669"/>
    <property type="project" value="TreeGrafter"/>
</dbReference>
<comment type="subcellular location">
    <subcellularLocation>
        <location evidence="1">Nucleus</location>
        <location evidence="1">Nucleolus</location>
    </subcellularLocation>
</comment>
<reference evidence="6 7" key="1">
    <citation type="journal article" date="2024" name="Science">
        <title>Giant polyketide synthase enzymes in the biosynthesis of giant marine polyether toxins.</title>
        <authorList>
            <person name="Fallon T.R."/>
            <person name="Shende V.V."/>
            <person name="Wierzbicki I.H."/>
            <person name="Pendleton A.L."/>
            <person name="Watervoot N.F."/>
            <person name="Auber R.P."/>
            <person name="Gonzalez D.J."/>
            <person name="Wisecaver J.H."/>
            <person name="Moore B.S."/>
        </authorList>
    </citation>
    <scope>NUCLEOTIDE SEQUENCE [LARGE SCALE GENOMIC DNA]</scope>
    <source>
        <strain evidence="6 7">12B1</strain>
    </source>
</reference>
<dbReference type="PANTHER" id="PTHR12311">
    <property type="entry name" value="ACTIVATOR OF BASAL TRANSCRIPTION 1"/>
    <property type="match status" value="1"/>
</dbReference>
<keyword evidence="3" id="KW-0694">RNA-binding</keyword>
<dbReference type="GO" id="GO:0034462">
    <property type="term" value="P:small-subunit processome assembly"/>
    <property type="evidence" value="ECO:0007669"/>
    <property type="project" value="TreeGrafter"/>
</dbReference>
<dbReference type="GO" id="GO:0000472">
    <property type="term" value="P:endonucleolytic cleavage to generate mature 5'-end of SSU-rRNA from (SSU-rRNA, 5.8S rRNA, LSU-rRNA)"/>
    <property type="evidence" value="ECO:0007669"/>
    <property type="project" value="TreeGrafter"/>
</dbReference>
<dbReference type="AlphaFoldDB" id="A0AB34JZZ0"/>
<name>A0AB34JZZ0_PRYPA</name>
<accession>A0AB34JZZ0</accession>
<dbReference type="InterPro" id="IPR039119">
    <property type="entry name" value="ABT1/Esf2"/>
</dbReference>
<dbReference type="GO" id="GO:0005730">
    <property type="term" value="C:nucleolus"/>
    <property type="evidence" value="ECO:0007669"/>
    <property type="project" value="UniProtKB-SubCell"/>
</dbReference>
<dbReference type="GO" id="GO:0000447">
    <property type="term" value="P:endonucleolytic cleavage in ITS1 to separate SSU-rRNA from 5.8S rRNA and LSU-rRNA from tricistronic rRNA transcript (SSU-rRNA, 5.8S rRNA, LSU-rRNA)"/>
    <property type="evidence" value="ECO:0007669"/>
    <property type="project" value="TreeGrafter"/>
</dbReference>
<evidence type="ECO:0000313" key="6">
    <source>
        <dbReference type="EMBL" id="KAL1527269.1"/>
    </source>
</evidence>
<dbReference type="InterPro" id="IPR012677">
    <property type="entry name" value="Nucleotide-bd_a/b_plait_sf"/>
</dbReference>
<evidence type="ECO:0000256" key="1">
    <source>
        <dbReference type="ARBA" id="ARBA00004604"/>
    </source>
</evidence>
<proteinExistence type="inferred from homology"/>
<evidence type="ECO:0000256" key="4">
    <source>
        <dbReference type="ARBA" id="ARBA00023242"/>
    </source>
</evidence>
<dbReference type="Proteomes" id="UP001515480">
    <property type="component" value="Unassembled WGS sequence"/>
</dbReference>
<comment type="caution">
    <text evidence="6">The sequence shown here is derived from an EMBL/GenBank/DDBJ whole genome shotgun (WGS) entry which is preliminary data.</text>
</comment>
<gene>
    <name evidence="6" type="ORF">AB1Y20_015944</name>
</gene>
<feature type="region of interest" description="Disordered" evidence="5">
    <location>
        <begin position="1"/>
        <end position="33"/>
    </location>
</feature>
<dbReference type="GO" id="GO:0003723">
    <property type="term" value="F:RNA binding"/>
    <property type="evidence" value="ECO:0007669"/>
    <property type="project" value="UniProtKB-KW"/>
</dbReference>
<evidence type="ECO:0000313" key="7">
    <source>
        <dbReference type="Proteomes" id="UP001515480"/>
    </source>
</evidence>
<evidence type="ECO:0000256" key="3">
    <source>
        <dbReference type="ARBA" id="ARBA00022884"/>
    </source>
</evidence>
<protein>
    <recommendedName>
        <fullName evidence="8">18S rRNA factor 2</fullName>
    </recommendedName>
</protein>
<dbReference type="CDD" id="cd12263">
    <property type="entry name" value="RRM_ABT1_like"/>
    <property type="match status" value="1"/>
</dbReference>
<evidence type="ECO:0008006" key="8">
    <source>
        <dbReference type="Google" id="ProtNLM"/>
    </source>
</evidence>
<evidence type="ECO:0000256" key="2">
    <source>
        <dbReference type="ARBA" id="ARBA00005819"/>
    </source>
</evidence>
<comment type="similarity">
    <text evidence="2">Belongs to the ESF2/ABP1 family.</text>
</comment>
<dbReference type="PANTHER" id="PTHR12311:SF7">
    <property type="entry name" value="ACTIVATOR OF BASAL TRANSCRIPTION 1"/>
    <property type="match status" value="1"/>
</dbReference>
<evidence type="ECO:0000256" key="5">
    <source>
        <dbReference type="SAM" id="MobiDB-lite"/>
    </source>
</evidence>
<organism evidence="6 7">
    <name type="scientific">Prymnesium parvum</name>
    <name type="common">Toxic golden alga</name>
    <dbReference type="NCBI Taxonomy" id="97485"/>
    <lineage>
        <taxon>Eukaryota</taxon>
        <taxon>Haptista</taxon>
        <taxon>Haptophyta</taxon>
        <taxon>Prymnesiophyceae</taxon>
        <taxon>Prymnesiales</taxon>
        <taxon>Prymnesiaceae</taxon>
        <taxon>Prymnesium</taxon>
    </lineage>
</organism>
<keyword evidence="4" id="KW-0539">Nucleus</keyword>
<sequence>MAGGTADTSQDGHANIGPERVADETRRPVIRKKTLSKKKVREFQEEQENRGVVYISRIPPYLKPSKLRNLLEGYGTEVLRVYLSPEDTAARARRVRAGGNKKKSFTDGWVEFANKRRAKRIASTLNNTPMDPQNHRSFYGSDLWNIRYLPKFKWHHLTEKVAADARARQEKMRAELSQAKKETNFYLKKVEQAKAIEAMEERKRKRSQLGADGDGADEQEAGGPKKRRAEAEGAGVQQQDGGIREVRRRFKQRKVARGRTAKSVEDVIGMLAPKGTD</sequence>
<feature type="compositionally biased region" description="Basic residues" evidence="5">
    <location>
        <begin position="246"/>
        <end position="260"/>
    </location>
</feature>
<dbReference type="SUPFAM" id="SSF54928">
    <property type="entry name" value="RNA-binding domain, RBD"/>
    <property type="match status" value="1"/>
</dbReference>
<feature type="compositionally biased region" description="Polar residues" evidence="5">
    <location>
        <begin position="1"/>
        <end position="12"/>
    </location>
</feature>
<dbReference type="EMBL" id="JBGBPQ010000003">
    <property type="protein sequence ID" value="KAL1527269.1"/>
    <property type="molecule type" value="Genomic_DNA"/>
</dbReference>
<feature type="region of interest" description="Disordered" evidence="5">
    <location>
        <begin position="199"/>
        <end position="277"/>
    </location>
</feature>
<keyword evidence="7" id="KW-1185">Reference proteome</keyword>
<dbReference type="InterPro" id="IPR035979">
    <property type="entry name" value="RBD_domain_sf"/>
</dbReference>